<comment type="caution">
    <text evidence="3">The sequence shown here is derived from an EMBL/GenBank/DDBJ whole genome shotgun (WGS) entry which is preliminary data.</text>
</comment>
<dbReference type="PROSITE" id="PS50943">
    <property type="entry name" value="HTH_CROC1"/>
    <property type="match status" value="1"/>
</dbReference>
<dbReference type="RefSeq" id="WP_077391719.1">
    <property type="nucleotide sequence ID" value="NZ_VUNB01000003.1"/>
</dbReference>
<dbReference type="InterPro" id="IPR001387">
    <property type="entry name" value="Cro/C1-type_HTH"/>
</dbReference>
<dbReference type="AlphaFoldDB" id="A0A6A8M7R5"/>
<dbReference type="Pfam" id="PF01381">
    <property type="entry name" value="HTH_3"/>
    <property type="match status" value="1"/>
</dbReference>
<accession>A0A6A8M7R5</accession>
<dbReference type="CDD" id="cd00093">
    <property type="entry name" value="HTH_XRE"/>
    <property type="match status" value="1"/>
</dbReference>
<name>A0A6A8M7R5_9FIRM</name>
<organism evidence="3">
    <name type="scientific">Baileyella intestinalis</name>
    <dbReference type="NCBI Taxonomy" id="2606709"/>
    <lineage>
        <taxon>Bacteria</taxon>
        <taxon>Bacillati</taxon>
        <taxon>Bacillota</taxon>
        <taxon>Clostridia</taxon>
        <taxon>Peptostreptococcales</taxon>
        <taxon>Anaerovoracaceae</taxon>
        <taxon>Baileyella</taxon>
    </lineage>
</organism>
<dbReference type="SMART" id="SM00530">
    <property type="entry name" value="HTH_XRE"/>
    <property type="match status" value="1"/>
</dbReference>
<evidence type="ECO:0000313" key="3">
    <source>
        <dbReference type="EMBL" id="MST68730.1"/>
    </source>
</evidence>
<dbReference type="Gene3D" id="1.10.260.40">
    <property type="entry name" value="lambda repressor-like DNA-binding domains"/>
    <property type="match status" value="1"/>
</dbReference>
<reference evidence="3" key="1">
    <citation type="submission" date="2019-09" db="EMBL/GenBank/DDBJ databases">
        <title>In-depth cultivation of the pig gut microbiome towards novel bacterial diversity and tailored functional studies.</title>
        <authorList>
            <person name="Wylensek D."/>
            <person name="Hitch T.C.A."/>
            <person name="Clavel T."/>
        </authorList>
    </citation>
    <scope>NUCLEOTIDE SEQUENCE</scope>
    <source>
        <strain evidence="3">RF-744-FAT-WT-3</strain>
    </source>
</reference>
<feature type="domain" description="HTH cro/C1-type" evidence="2">
    <location>
        <begin position="9"/>
        <end position="63"/>
    </location>
</feature>
<proteinExistence type="predicted"/>
<keyword evidence="1" id="KW-0238">DNA-binding</keyword>
<evidence type="ECO:0000259" key="2">
    <source>
        <dbReference type="PROSITE" id="PS50943"/>
    </source>
</evidence>
<dbReference type="EMBL" id="VUNB01000003">
    <property type="protein sequence ID" value="MST68730.1"/>
    <property type="molecule type" value="Genomic_DNA"/>
</dbReference>
<dbReference type="InterPro" id="IPR010982">
    <property type="entry name" value="Lambda_DNA-bd_dom_sf"/>
</dbReference>
<dbReference type="SUPFAM" id="SSF47413">
    <property type="entry name" value="lambda repressor-like DNA-binding domains"/>
    <property type="match status" value="1"/>
</dbReference>
<dbReference type="GO" id="GO:0003677">
    <property type="term" value="F:DNA binding"/>
    <property type="evidence" value="ECO:0007669"/>
    <property type="project" value="UniProtKB-KW"/>
</dbReference>
<evidence type="ECO:0000256" key="1">
    <source>
        <dbReference type="ARBA" id="ARBA00023125"/>
    </source>
</evidence>
<dbReference type="PANTHER" id="PTHR46558:SF14">
    <property type="entry name" value="HTH-TYPE TRANSCRIPTIONAL REGULATOR ANSR"/>
    <property type="match status" value="1"/>
</dbReference>
<protein>
    <submittedName>
        <fullName evidence="3">Helix-turn-helix transcriptional regulator</fullName>
    </submittedName>
</protein>
<sequence>MSKELGNRISILLKKQGLQQKELAERVGITEGVMSRYISGTRDPKPETLACIATALHTTSDYLLGIENDEFSYPRVRRLIARNASAMSDEEKKELINALFGGE</sequence>
<gene>
    <name evidence="3" type="ORF">FYJ66_03880</name>
</gene>
<dbReference type="PANTHER" id="PTHR46558">
    <property type="entry name" value="TRACRIPTIONAL REGULATORY PROTEIN-RELATED-RELATED"/>
    <property type="match status" value="1"/>
</dbReference>